<organism evidence="12 13">
    <name type="scientific">Rhodococcoides trifolii</name>
    <dbReference type="NCBI Taxonomy" id="908250"/>
    <lineage>
        <taxon>Bacteria</taxon>
        <taxon>Bacillati</taxon>
        <taxon>Actinomycetota</taxon>
        <taxon>Actinomycetes</taxon>
        <taxon>Mycobacteriales</taxon>
        <taxon>Nocardiaceae</taxon>
        <taxon>Rhodococcoides</taxon>
    </lineage>
</organism>
<dbReference type="PANTHER" id="PTHR47466:SF1">
    <property type="entry name" value="METALLOPROTEASE MEP1 (AFU_ORTHOLOGUE AFUA_1G07730)-RELATED"/>
    <property type="match status" value="1"/>
</dbReference>
<dbReference type="AlphaFoldDB" id="A0A917CKF8"/>
<gene>
    <name evidence="12" type="ORF">GCM10007304_02020</name>
</gene>
<dbReference type="Gene3D" id="3.40.630.10">
    <property type="entry name" value="Zn peptidases"/>
    <property type="match status" value="1"/>
</dbReference>
<comment type="caution">
    <text evidence="12">The sequence shown here is derived from an EMBL/GenBank/DDBJ whole genome shotgun (WGS) entry which is preliminary data.</text>
</comment>
<name>A0A917CKF8_9NOCA</name>
<evidence type="ECO:0000256" key="8">
    <source>
        <dbReference type="ARBA" id="ARBA00023157"/>
    </source>
</evidence>
<dbReference type="GO" id="GO:0046872">
    <property type="term" value="F:metal ion binding"/>
    <property type="evidence" value="ECO:0007669"/>
    <property type="project" value="UniProtKB-KW"/>
</dbReference>
<evidence type="ECO:0000256" key="3">
    <source>
        <dbReference type="ARBA" id="ARBA00022723"/>
    </source>
</evidence>
<keyword evidence="7" id="KW-0482">Metalloprotease</keyword>
<evidence type="ECO:0008006" key="14">
    <source>
        <dbReference type="Google" id="ProtNLM"/>
    </source>
</evidence>
<feature type="region of interest" description="Disordered" evidence="9">
    <location>
        <begin position="218"/>
        <end position="239"/>
    </location>
</feature>
<keyword evidence="5" id="KW-0378">Hydrolase</keyword>
<dbReference type="InterPro" id="IPR008754">
    <property type="entry name" value="Peptidase_M43"/>
</dbReference>
<evidence type="ECO:0000313" key="12">
    <source>
        <dbReference type="EMBL" id="GGF91673.1"/>
    </source>
</evidence>
<dbReference type="PANTHER" id="PTHR47466">
    <property type="match status" value="1"/>
</dbReference>
<reference evidence="12" key="2">
    <citation type="submission" date="2020-09" db="EMBL/GenBank/DDBJ databases">
        <authorList>
            <person name="Sun Q."/>
            <person name="Sedlacek I."/>
        </authorList>
    </citation>
    <scope>NUCLEOTIDE SEQUENCE</scope>
    <source>
        <strain evidence="12">CCM 7905</strain>
    </source>
</reference>
<keyword evidence="4" id="KW-0732">Signal</keyword>
<dbReference type="GO" id="GO:0008237">
    <property type="term" value="F:metallopeptidase activity"/>
    <property type="evidence" value="ECO:0007669"/>
    <property type="project" value="UniProtKB-KW"/>
</dbReference>
<keyword evidence="13" id="KW-1185">Reference proteome</keyword>
<keyword evidence="2" id="KW-0645">Protease</keyword>
<dbReference type="SUPFAM" id="SSF55486">
    <property type="entry name" value="Metalloproteases ('zincins'), catalytic domain"/>
    <property type="match status" value="1"/>
</dbReference>
<dbReference type="SUPFAM" id="SSF53187">
    <property type="entry name" value="Zn-dependent exopeptidases"/>
    <property type="match status" value="1"/>
</dbReference>
<evidence type="ECO:0000256" key="2">
    <source>
        <dbReference type="ARBA" id="ARBA00022670"/>
    </source>
</evidence>
<evidence type="ECO:0000256" key="4">
    <source>
        <dbReference type="ARBA" id="ARBA00022729"/>
    </source>
</evidence>
<dbReference type="InterPro" id="IPR024079">
    <property type="entry name" value="MetalloPept_cat_dom_sf"/>
</dbReference>
<dbReference type="CDD" id="cd04275">
    <property type="entry name" value="ZnMc_pappalysin_like"/>
    <property type="match status" value="1"/>
</dbReference>
<dbReference type="GO" id="GO:0006508">
    <property type="term" value="P:proteolysis"/>
    <property type="evidence" value="ECO:0007669"/>
    <property type="project" value="UniProtKB-KW"/>
</dbReference>
<comment type="similarity">
    <text evidence="1">Belongs to the peptidase M43B family.</text>
</comment>
<dbReference type="Pfam" id="PF05572">
    <property type="entry name" value="Peptidase_M43"/>
    <property type="match status" value="1"/>
</dbReference>
<accession>A0A917CKF8</accession>
<feature type="domain" description="Peptidase M28" evidence="10">
    <location>
        <begin position="490"/>
        <end position="687"/>
    </location>
</feature>
<evidence type="ECO:0000256" key="9">
    <source>
        <dbReference type="SAM" id="MobiDB-lite"/>
    </source>
</evidence>
<evidence type="ECO:0000256" key="6">
    <source>
        <dbReference type="ARBA" id="ARBA00022833"/>
    </source>
</evidence>
<dbReference type="EMBL" id="BMCU01000001">
    <property type="protein sequence ID" value="GGF91673.1"/>
    <property type="molecule type" value="Genomic_DNA"/>
</dbReference>
<evidence type="ECO:0000259" key="10">
    <source>
        <dbReference type="Pfam" id="PF04389"/>
    </source>
</evidence>
<dbReference type="Proteomes" id="UP000654257">
    <property type="component" value="Unassembled WGS sequence"/>
</dbReference>
<keyword evidence="8" id="KW-1015">Disulfide bond</keyword>
<dbReference type="Gene3D" id="3.40.390.10">
    <property type="entry name" value="Collagenase (Catalytic Domain)"/>
    <property type="match status" value="1"/>
</dbReference>
<keyword evidence="6" id="KW-0862">Zinc</keyword>
<dbReference type="Pfam" id="PF04389">
    <property type="entry name" value="Peptidase_M28"/>
    <property type="match status" value="1"/>
</dbReference>
<feature type="domain" description="Peptidase M43 pregnancy-associated plasma-A" evidence="11">
    <location>
        <begin position="138"/>
        <end position="281"/>
    </location>
</feature>
<evidence type="ECO:0000256" key="5">
    <source>
        <dbReference type="ARBA" id="ARBA00022801"/>
    </source>
</evidence>
<evidence type="ECO:0000256" key="1">
    <source>
        <dbReference type="ARBA" id="ARBA00008721"/>
    </source>
</evidence>
<evidence type="ECO:0000259" key="11">
    <source>
        <dbReference type="Pfam" id="PF05572"/>
    </source>
</evidence>
<sequence>MDVHRRLLTESSTYRAERARIENQTIALAAILPAREREVVRIDVVVHVVAATDDQDISDDQIASQFAVLDRDFRAANDDIDNVPEPFRPLVADARVEFAFATTDPDGQPTTGITRTRTRVAEFDSDDAIKSASTGGADPWPSEKYLNLWVCRLGGGLLGYAQFPGGPAETDGVVILDTAFGTTGTASAPFDLGRTATHEIGHWLNLFHIWGDDGDGCGGTDEVDDTPNQGGPNNGRPTYPHVSCNNGPNGDLFVNYMDYTDDAGMVMFTRGQVTRMSACLEGVRRSLAGRTETVAPLGRWTHSFEEDHDDVTVYRPQGYDFPRARGRAGLEFRPDGSFVDWSIGAGDARTARAGSWVADDHLRLITAAGNARTVSVVARTDDRLELAFRTATSTHRPSCRADVVLPFSATDFRRPPPSDTRRTSGVTALLDAVSESRIEDTLDVVLAPSSRVSTGEGFRQVAAQLAAVLIDAGYDVVQDPVVVGDGLSENVTGDRTGTGGARGVVIVTAHLDSVNHEDGPDSPAPGADDNASGAAGLIELARVLATGTWEHDTRVILFGGEEQGLYGSTAYVASLSAAERDRIIGVVNMDMIGRLNTAEPSVLIEGAPVSAALIQSLVEAAGEYTTLAVATSLEPYASDHVPFIDAEIPAVLTIEGDDRANTDVHSARDVRGNVDVGFMVEILRMNAAVLAQLLNPVD</sequence>
<dbReference type="InterPro" id="IPR007484">
    <property type="entry name" value="Peptidase_M28"/>
</dbReference>
<evidence type="ECO:0000313" key="13">
    <source>
        <dbReference type="Proteomes" id="UP000654257"/>
    </source>
</evidence>
<proteinExistence type="inferred from homology"/>
<evidence type="ECO:0000256" key="7">
    <source>
        <dbReference type="ARBA" id="ARBA00023049"/>
    </source>
</evidence>
<keyword evidence="3" id="KW-0479">Metal-binding</keyword>
<reference evidence="12" key="1">
    <citation type="journal article" date="2014" name="Int. J. Syst. Evol. Microbiol.">
        <title>Complete genome sequence of Corynebacterium casei LMG S-19264T (=DSM 44701T), isolated from a smear-ripened cheese.</title>
        <authorList>
            <consortium name="US DOE Joint Genome Institute (JGI-PGF)"/>
            <person name="Walter F."/>
            <person name="Albersmeier A."/>
            <person name="Kalinowski J."/>
            <person name="Ruckert C."/>
        </authorList>
    </citation>
    <scope>NUCLEOTIDE SEQUENCE</scope>
    <source>
        <strain evidence="12">CCM 7905</strain>
    </source>
</reference>
<protein>
    <recommendedName>
        <fullName evidence="14">Peptidase M28 domain-containing protein</fullName>
    </recommendedName>
</protein>